<reference evidence="2 3" key="1">
    <citation type="submission" date="2018-03" db="EMBL/GenBank/DDBJ databases">
        <title>The draft genome of Mesorhizobium sp. 6GN-30.</title>
        <authorList>
            <person name="Liu L."/>
            <person name="Li L."/>
            <person name="Wang T."/>
            <person name="Zhang X."/>
            <person name="Liang L."/>
        </authorList>
    </citation>
    <scope>NUCLEOTIDE SEQUENCE [LARGE SCALE GENOMIC DNA]</scope>
    <source>
        <strain evidence="2 3">6GN30</strain>
    </source>
</reference>
<sequence>MWKTSRQATAAQKTEARRRARAALESMTDEENAAITAAALADPDAQPVDELFARNKGGRPRKDVVKKQIALRLDPEVIERFKADGPGWQSRMSEILRKAVGL</sequence>
<feature type="region of interest" description="Disordered" evidence="1">
    <location>
        <begin position="1"/>
        <end position="28"/>
    </location>
</feature>
<protein>
    <recommendedName>
        <fullName evidence="4">BrnA antitoxin family protein</fullName>
    </recommendedName>
</protein>
<dbReference type="InterPro" id="IPR025528">
    <property type="entry name" value="BrnA_antitoxin"/>
</dbReference>
<keyword evidence="3" id="KW-1185">Reference proteome</keyword>
<dbReference type="OrthoDB" id="361944at2"/>
<name>A0A2P7S5E4_9HYPH</name>
<proteinExistence type="predicted"/>
<evidence type="ECO:0000313" key="2">
    <source>
        <dbReference type="EMBL" id="PSJ57690.1"/>
    </source>
</evidence>
<evidence type="ECO:0008006" key="4">
    <source>
        <dbReference type="Google" id="ProtNLM"/>
    </source>
</evidence>
<accession>A0A2P7S5E4</accession>
<evidence type="ECO:0000256" key="1">
    <source>
        <dbReference type="SAM" id="MobiDB-lite"/>
    </source>
</evidence>
<comment type="caution">
    <text evidence="2">The sequence shown here is derived from an EMBL/GenBank/DDBJ whole genome shotgun (WGS) entry which is preliminary data.</text>
</comment>
<dbReference type="Proteomes" id="UP000241229">
    <property type="component" value="Unassembled WGS sequence"/>
</dbReference>
<dbReference type="RefSeq" id="WP_106773370.1">
    <property type="nucleotide sequence ID" value="NZ_PXYK01000016.1"/>
</dbReference>
<dbReference type="Pfam" id="PF14384">
    <property type="entry name" value="BrnA_antitoxin"/>
    <property type="match status" value="1"/>
</dbReference>
<dbReference type="AlphaFoldDB" id="A0A2P7S5E4"/>
<dbReference type="EMBL" id="PXYK01000016">
    <property type="protein sequence ID" value="PSJ57690.1"/>
    <property type="molecule type" value="Genomic_DNA"/>
</dbReference>
<evidence type="ECO:0000313" key="3">
    <source>
        <dbReference type="Proteomes" id="UP000241229"/>
    </source>
</evidence>
<gene>
    <name evidence="2" type="ORF">C7I84_16790</name>
</gene>
<feature type="compositionally biased region" description="Low complexity" evidence="1">
    <location>
        <begin position="1"/>
        <end position="13"/>
    </location>
</feature>
<organism evidence="2 3">
    <name type="scientific">Kumtagia ephedrae</name>
    <dbReference type="NCBI Taxonomy" id="2116701"/>
    <lineage>
        <taxon>Bacteria</taxon>
        <taxon>Pseudomonadati</taxon>
        <taxon>Pseudomonadota</taxon>
        <taxon>Alphaproteobacteria</taxon>
        <taxon>Hyphomicrobiales</taxon>
        <taxon>Phyllobacteriaceae</taxon>
        <taxon>Kumtagia</taxon>
    </lineage>
</organism>